<accession>A0A418SFM2</accession>
<dbReference type="KEGG" id="palw:PSAL_004010"/>
<dbReference type="Proteomes" id="UP000283786">
    <property type="component" value="Chromosome"/>
</dbReference>
<gene>
    <name evidence="1" type="ORF">PSAL_004010</name>
</gene>
<dbReference type="OrthoDB" id="7862519at2"/>
<proteinExistence type="predicted"/>
<organism evidence="1 2">
    <name type="scientific">Pseudooceanicola algae</name>
    <dbReference type="NCBI Taxonomy" id="1537215"/>
    <lineage>
        <taxon>Bacteria</taxon>
        <taxon>Pseudomonadati</taxon>
        <taxon>Pseudomonadota</taxon>
        <taxon>Alphaproteobacteria</taxon>
        <taxon>Rhodobacterales</taxon>
        <taxon>Paracoccaceae</taxon>
        <taxon>Pseudooceanicola</taxon>
    </lineage>
</organism>
<sequence length="169" mass="17864">MTDEVLARIDASPARRFFGVGVLVLLAVAVGNIAMMPDSASFGRRIPLFAVAAVLVFGAWSMSKATALGLEYTAQGLRDSSGRMIAPEALILSVDRGTFAFKPSNGFVLRLSSAPGLMFRPGLYWRIGKRAGIGGVLRGAETRAMADMITLRLMERDSAAAQAGNDPAS</sequence>
<dbReference type="AlphaFoldDB" id="A0A418SFM2"/>
<evidence type="ECO:0000313" key="2">
    <source>
        <dbReference type="Proteomes" id="UP000283786"/>
    </source>
</evidence>
<protein>
    <submittedName>
        <fullName evidence="1">Uncharacterized protein</fullName>
    </submittedName>
</protein>
<dbReference type="EMBL" id="CP060436">
    <property type="protein sequence ID" value="QPM89188.1"/>
    <property type="molecule type" value="Genomic_DNA"/>
</dbReference>
<dbReference type="RefSeq" id="WP_119839734.1">
    <property type="nucleotide sequence ID" value="NZ_CP060436.1"/>
</dbReference>
<evidence type="ECO:0000313" key="1">
    <source>
        <dbReference type="EMBL" id="QPM89188.1"/>
    </source>
</evidence>
<name>A0A418SFM2_9RHOB</name>
<reference evidence="1 2" key="1">
    <citation type="submission" date="2020-08" db="EMBL/GenBank/DDBJ databases">
        <title>Genome sequence of Rhodobacteraceae bacterium Lw-13e.</title>
        <authorList>
            <person name="Poehlein A."/>
            <person name="Wolter L."/>
            <person name="Daniel R."/>
            <person name="Brinkhoff T."/>
        </authorList>
    </citation>
    <scope>NUCLEOTIDE SEQUENCE [LARGE SCALE GENOMIC DNA]</scope>
    <source>
        <strain evidence="1 2">Lw-13e</strain>
    </source>
</reference>
<keyword evidence="2" id="KW-1185">Reference proteome</keyword>